<organism evidence="2 3">
    <name type="scientific">Oryza meyeriana var. granulata</name>
    <dbReference type="NCBI Taxonomy" id="110450"/>
    <lineage>
        <taxon>Eukaryota</taxon>
        <taxon>Viridiplantae</taxon>
        <taxon>Streptophyta</taxon>
        <taxon>Embryophyta</taxon>
        <taxon>Tracheophyta</taxon>
        <taxon>Spermatophyta</taxon>
        <taxon>Magnoliopsida</taxon>
        <taxon>Liliopsida</taxon>
        <taxon>Poales</taxon>
        <taxon>Poaceae</taxon>
        <taxon>BOP clade</taxon>
        <taxon>Oryzoideae</taxon>
        <taxon>Oryzeae</taxon>
        <taxon>Oryzinae</taxon>
        <taxon>Oryza</taxon>
        <taxon>Oryza meyeriana</taxon>
    </lineage>
</organism>
<dbReference type="Proteomes" id="UP000479710">
    <property type="component" value="Unassembled WGS sequence"/>
</dbReference>
<reference evidence="2 3" key="1">
    <citation type="submission" date="2019-11" db="EMBL/GenBank/DDBJ databases">
        <title>Whole genome sequence of Oryza granulata.</title>
        <authorList>
            <person name="Li W."/>
        </authorList>
    </citation>
    <scope>NUCLEOTIDE SEQUENCE [LARGE SCALE GENOMIC DNA]</scope>
    <source>
        <strain evidence="3">cv. Menghai</strain>
        <tissue evidence="2">Leaf</tissue>
    </source>
</reference>
<dbReference type="AlphaFoldDB" id="A0A6G1ERP7"/>
<gene>
    <name evidence="2" type="ORF">E2562_031196</name>
</gene>
<evidence type="ECO:0000313" key="2">
    <source>
        <dbReference type="EMBL" id="KAF0927265.1"/>
    </source>
</evidence>
<sequence length="117" mass="13051">MTAAFCSSARERQCQFQWFVSWSRNFDGVLGKNSWKFIAIDPNEQSSPFPSPSSVRPASIRLAGAGESQQPSLPATFLLDPLHRAMPMDAEQSDECYFKSSQLPGGSANKLMRDDFR</sequence>
<keyword evidence="3" id="KW-1185">Reference proteome</keyword>
<proteinExistence type="predicted"/>
<evidence type="ECO:0000313" key="3">
    <source>
        <dbReference type="Proteomes" id="UP000479710"/>
    </source>
</evidence>
<feature type="compositionally biased region" description="Low complexity" evidence="1">
    <location>
        <begin position="43"/>
        <end position="59"/>
    </location>
</feature>
<evidence type="ECO:0000256" key="1">
    <source>
        <dbReference type="SAM" id="MobiDB-lite"/>
    </source>
</evidence>
<feature type="region of interest" description="Disordered" evidence="1">
    <location>
        <begin position="43"/>
        <end position="73"/>
    </location>
</feature>
<comment type="caution">
    <text evidence="2">The sequence shown here is derived from an EMBL/GenBank/DDBJ whole genome shotgun (WGS) entry which is preliminary data.</text>
</comment>
<dbReference type="EMBL" id="SPHZ02000003">
    <property type="protein sequence ID" value="KAF0927265.1"/>
    <property type="molecule type" value="Genomic_DNA"/>
</dbReference>
<name>A0A6G1ERP7_9ORYZ</name>
<accession>A0A6G1ERP7</accession>
<protein>
    <submittedName>
        <fullName evidence="2">Uncharacterized protein</fullName>
    </submittedName>
</protein>